<dbReference type="SUPFAM" id="SSF81383">
    <property type="entry name" value="F-box domain"/>
    <property type="match status" value="1"/>
</dbReference>
<evidence type="ECO:0000259" key="1">
    <source>
        <dbReference type="PROSITE" id="PS50181"/>
    </source>
</evidence>
<dbReference type="CDD" id="cd22164">
    <property type="entry name" value="F-box_AtSKIP19-like"/>
    <property type="match status" value="1"/>
</dbReference>
<dbReference type="GO" id="GO:0006353">
    <property type="term" value="P:DNA-templated transcription termination"/>
    <property type="evidence" value="ECO:0007669"/>
    <property type="project" value="InterPro"/>
</dbReference>
<dbReference type="Proteomes" id="UP000245207">
    <property type="component" value="Unassembled WGS sequence"/>
</dbReference>
<dbReference type="InterPro" id="IPR001810">
    <property type="entry name" value="F-box_dom"/>
</dbReference>
<dbReference type="OrthoDB" id="2095648at2759"/>
<dbReference type="InterPro" id="IPR036047">
    <property type="entry name" value="F-box-like_dom_sf"/>
</dbReference>
<reference evidence="2 3" key="1">
    <citation type="journal article" date="2018" name="Mol. Plant">
        <title>The genome of Artemisia annua provides insight into the evolution of Asteraceae family and artemisinin biosynthesis.</title>
        <authorList>
            <person name="Shen Q."/>
            <person name="Zhang L."/>
            <person name="Liao Z."/>
            <person name="Wang S."/>
            <person name="Yan T."/>
            <person name="Shi P."/>
            <person name="Liu M."/>
            <person name="Fu X."/>
            <person name="Pan Q."/>
            <person name="Wang Y."/>
            <person name="Lv Z."/>
            <person name="Lu X."/>
            <person name="Zhang F."/>
            <person name="Jiang W."/>
            <person name="Ma Y."/>
            <person name="Chen M."/>
            <person name="Hao X."/>
            <person name="Li L."/>
            <person name="Tang Y."/>
            <person name="Lv G."/>
            <person name="Zhou Y."/>
            <person name="Sun X."/>
            <person name="Brodelius P.E."/>
            <person name="Rose J.K.C."/>
            <person name="Tang K."/>
        </authorList>
    </citation>
    <scope>NUCLEOTIDE SEQUENCE [LARGE SCALE GENOMIC DNA]</scope>
    <source>
        <strain evidence="3">cv. Huhao1</strain>
        <tissue evidence="2">Leaf</tissue>
    </source>
</reference>
<dbReference type="Pfam" id="PF07498">
    <property type="entry name" value="Rho_N"/>
    <property type="match status" value="1"/>
</dbReference>
<dbReference type="PANTHER" id="PTHR38926:SF80">
    <property type="entry name" value="F-BOX DOMAIN, LEUCINE-RICH REPEAT DOMAIN SUPERFAMILY"/>
    <property type="match status" value="1"/>
</dbReference>
<dbReference type="STRING" id="35608.A0A2U1N4P2"/>
<proteinExistence type="predicted"/>
<dbReference type="EMBL" id="PKPP01003620">
    <property type="protein sequence ID" value="PWA68482.1"/>
    <property type="molecule type" value="Genomic_DNA"/>
</dbReference>
<dbReference type="PANTHER" id="PTHR38926">
    <property type="entry name" value="F-BOX DOMAIN CONTAINING PROTEIN, EXPRESSED"/>
    <property type="match status" value="1"/>
</dbReference>
<feature type="domain" description="F-box" evidence="1">
    <location>
        <begin position="80"/>
        <end position="127"/>
    </location>
</feature>
<evidence type="ECO:0000313" key="3">
    <source>
        <dbReference type="Proteomes" id="UP000245207"/>
    </source>
</evidence>
<dbReference type="PROSITE" id="PS50181">
    <property type="entry name" value="FBOX"/>
    <property type="match status" value="1"/>
</dbReference>
<keyword evidence="3" id="KW-1185">Reference proteome</keyword>
<gene>
    <name evidence="2" type="ORF">CTI12_AA308210</name>
</gene>
<comment type="caution">
    <text evidence="2">The sequence shown here is derived from an EMBL/GenBank/DDBJ whole genome shotgun (WGS) entry which is preliminary data.</text>
</comment>
<dbReference type="AlphaFoldDB" id="A0A2U1N4P2"/>
<organism evidence="2 3">
    <name type="scientific">Artemisia annua</name>
    <name type="common">Sweet wormwood</name>
    <dbReference type="NCBI Taxonomy" id="35608"/>
    <lineage>
        <taxon>Eukaryota</taxon>
        <taxon>Viridiplantae</taxon>
        <taxon>Streptophyta</taxon>
        <taxon>Embryophyta</taxon>
        <taxon>Tracheophyta</taxon>
        <taxon>Spermatophyta</taxon>
        <taxon>Magnoliopsida</taxon>
        <taxon>eudicotyledons</taxon>
        <taxon>Gunneridae</taxon>
        <taxon>Pentapetalae</taxon>
        <taxon>asterids</taxon>
        <taxon>campanulids</taxon>
        <taxon>Asterales</taxon>
        <taxon>Asteraceae</taxon>
        <taxon>Asteroideae</taxon>
        <taxon>Anthemideae</taxon>
        <taxon>Artemisiinae</taxon>
        <taxon>Artemisia</taxon>
    </lineage>
</organism>
<evidence type="ECO:0000313" key="2">
    <source>
        <dbReference type="EMBL" id="PWA68482.1"/>
    </source>
</evidence>
<dbReference type="Pfam" id="PF12937">
    <property type="entry name" value="F-box-like"/>
    <property type="match status" value="1"/>
</dbReference>
<dbReference type="InterPro" id="IPR011112">
    <property type="entry name" value="Rho-like_N"/>
</dbReference>
<protein>
    <submittedName>
        <fullName evidence="2">F-box domain, cyclin-like protein</fullName>
    </submittedName>
</protein>
<sequence>MDNNYTLRDLRAIAKQRKIKGYTKYRKSELAKLLGINVIEGKGKQTRGETLTPPKILPLPEVTRTSTSKLKKQHEMKQTTRNWLDLPSDIMANILSRVSVIEILWNVQIVCTKWHKICKDPYVWRVIYIDNNFYSHRRPYTWPSCLPIFASSWKATEETCKQC</sequence>
<name>A0A2U1N4P2_ARTAN</name>
<dbReference type="Gene3D" id="1.20.1280.50">
    <property type="match status" value="1"/>
</dbReference>
<accession>A0A2U1N4P2</accession>